<gene>
    <name evidence="6" type="ORF">A3J46_00840</name>
</gene>
<keyword evidence="4 6" id="KW-0067">ATP-binding</keyword>
<dbReference type="AlphaFoldDB" id="A0A1F8F7B7"/>
<evidence type="ECO:0000313" key="7">
    <source>
        <dbReference type="Proteomes" id="UP000177167"/>
    </source>
</evidence>
<dbReference type="InterPro" id="IPR003593">
    <property type="entry name" value="AAA+_ATPase"/>
</dbReference>
<comment type="caution">
    <text evidence="6">The sequence shown here is derived from an EMBL/GenBank/DDBJ whole genome shotgun (WGS) entry which is preliminary data.</text>
</comment>
<proteinExistence type="inferred from homology"/>
<feature type="domain" description="ABC transporter" evidence="5">
    <location>
        <begin position="6"/>
        <end position="229"/>
    </location>
</feature>
<evidence type="ECO:0000313" key="6">
    <source>
        <dbReference type="EMBL" id="OGN08169.1"/>
    </source>
</evidence>
<dbReference type="InterPro" id="IPR027417">
    <property type="entry name" value="P-loop_NTPase"/>
</dbReference>
<evidence type="ECO:0000259" key="5">
    <source>
        <dbReference type="PROSITE" id="PS50893"/>
    </source>
</evidence>
<evidence type="ECO:0000256" key="1">
    <source>
        <dbReference type="ARBA" id="ARBA00005417"/>
    </source>
</evidence>
<dbReference type="EMBL" id="MGJP01000067">
    <property type="protein sequence ID" value="OGN08169.1"/>
    <property type="molecule type" value="Genomic_DNA"/>
</dbReference>
<organism evidence="6 7">
    <name type="scientific">Candidatus Yanofskybacteria bacterium RIFCSPHIGHO2_02_FULL_41_11</name>
    <dbReference type="NCBI Taxonomy" id="1802675"/>
    <lineage>
        <taxon>Bacteria</taxon>
        <taxon>Candidatus Yanofskyibacteriota</taxon>
    </lineage>
</organism>
<dbReference type="InterPro" id="IPR003439">
    <property type="entry name" value="ABC_transporter-like_ATP-bd"/>
</dbReference>
<dbReference type="PANTHER" id="PTHR42734">
    <property type="entry name" value="METAL TRANSPORT SYSTEM ATP-BINDING PROTEIN TM_0124-RELATED"/>
    <property type="match status" value="1"/>
</dbReference>
<dbReference type="Gene3D" id="3.40.50.300">
    <property type="entry name" value="P-loop containing nucleotide triphosphate hydrolases"/>
    <property type="match status" value="1"/>
</dbReference>
<evidence type="ECO:0000256" key="4">
    <source>
        <dbReference type="ARBA" id="ARBA00022840"/>
    </source>
</evidence>
<keyword evidence="3" id="KW-0547">Nucleotide-binding</keyword>
<dbReference type="GO" id="GO:0005524">
    <property type="term" value="F:ATP binding"/>
    <property type="evidence" value="ECO:0007669"/>
    <property type="project" value="UniProtKB-KW"/>
</dbReference>
<dbReference type="Proteomes" id="UP000177167">
    <property type="component" value="Unassembled WGS sequence"/>
</dbReference>
<dbReference type="InterPro" id="IPR050153">
    <property type="entry name" value="Metal_Ion_Import_ABC"/>
</dbReference>
<reference evidence="6 7" key="1">
    <citation type="journal article" date="2016" name="Nat. Commun.">
        <title>Thousands of microbial genomes shed light on interconnected biogeochemical processes in an aquifer system.</title>
        <authorList>
            <person name="Anantharaman K."/>
            <person name="Brown C.T."/>
            <person name="Hug L.A."/>
            <person name="Sharon I."/>
            <person name="Castelle C.J."/>
            <person name="Probst A.J."/>
            <person name="Thomas B.C."/>
            <person name="Singh A."/>
            <person name="Wilkins M.J."/>
            <person name="Karaoz U."/>
            <person name="Brodie E.L."/>
            <person name="Williams K.H."/>
            <person name="Hubbard S.S."/>
            <person name="Banfield J.F."/>
        </authorList>
    </citation>
    <scope>NUCLEOTIDE SEQUENCE [LARGE SCALE GENOMIC DNA]</scope>
</reference>
<accession>A0A1F8F7B7</accession>
<sequence length="238" mass="26706">MQETLLNVQNLSVSFDRNKILDNLNFSVQKGDILAVIGPNGAGKTVLFRALLGLIPYSGKVNWRNNIKIGYVPQRFIVERDMPLSVGEFLDYKKTGENQMINTLKMVGFHVHDEHHLFHHLLNQPLGVLSGGELQKVLIAFALLVDPKVLLFDEPTTGIDLGGEETIYNLLKKLKDKHGLTIIFISHDIHIVYQYASNVLCINKEKVCFGPPHEALSAEELKKLHGADVGIYEHSSHH</sequence>
<dbReference type="PANTHER" id="PTHR42734:SF17">
    <property type="entry name" value="METAL TRANSPORT SYSTEM ATP-BINDING PROTEIN TM_0124-RELATED"/>
    <property type="match status" value="1"/>
</dbReference>
<dbReference type="Pfam" id="PF00005">
    <property type="entry name" value="ABC_tran"/>
    <property type="match status" value="1"/>
</dbReference>
<dbReference type="SMART" id="SM00382">
    <property type="entry name" value="AAA"/>
    <property type="match status" value="1"/>
</dbReference>
<comment type="similarity">
    <text evidence="1">Belongs to the ABC transporter superfamily.</text>
</comment>
<dbReference type="GO" id="GO:0016887">
    <property type="term" value="F:ATP hydrolysis activity"/>
    <property type="evidence" value="ECO:0007669"/>
    <property type="project" value="InterPro"/>
</dbReference>
<protein>
    <submittedName>
        <fullName evidence="6">ABC transporter ATP-binding protein</fullName>
    </submittedName>
</protein>
<evidence type="ECO:0000256" key="3">
    <source>
        <dbReference type="ARBA" id="ARBA00022741"/>
    </source>
</evidence>
<keyword evidence="2" id="KW-0813">Transport</keyword>
<name>A0A1F8F7B7_9BACT</name>
<evidence type="ECO:0000256" key="2">
    <source>
        <dbReference type="ARBA" id="ARBA00022448"/>
    </source>
</evidence>
<dbReference type="SUPFAM" id="SSF52540">
    <property type="entry name" value="P-loop containing nucleoside triphosphate hydrolases"/>
    <property type="match status" value="1"/>
</dbReference>
<dbReference type="PROSITE" id="PS50893">
    <property type="entry name" value="ABC_TRANSPORTER_2"/>
    <property type="match status" value="1"/>
</dbReference>